<dbReference type="SUPFAM" id="SSF56496">
    <property type="entry name" value="Fibrinogen C-terminal domain-like"/>
    <property type="match status" value="1"/>
</dbReference>
<evidence type="ECO:0000259" key="2">
    <source>
        <dbReference type="PROSITE" id="PS50948"/>
    </source>
</evidence>
<dbReference type="AlphaFoldDB" id="A0AAN8P9A0"/>
<evidence type="ECO:0000313" key="5">
    <source>
        <dbReference type="Proteomes" id="UP001347796"/>
    </source>
</evidence>
<proteinExistence type="predicted"/>
<keyword evidence="1" id="KW-0732">Signal</keyword>
<accession>A0AAN8P9A0</accession>
<evidence type="ECO:0008006" key="6">
    <source>
        <dbReference type="Google" id="ProtNLM"/>
    </source>
</evidence>
<dbReference type="SMART" id="SM00186">
    <property type="entry name" value="FBG"/>
    <property type="match status" value="1"/>
</dbReference>
<dbReference type="InterPro" id="IPR003609">
    <property type="entry name" value="Pan_app"/>
</dbReference>
<dbReference type="InterPro" id="IPR014716">
    <property type="entry name" value="Fibrinogen_a/b/g_C_1"/>
</dbReference>
<reference evidence="4 5" key="1">
    <citation type="submission" date="2024-01" db="EMBL/GenBank/DDBJ databases">
        <title>The genome of the rayed Mediterranean limpet Patella caerulea (Linnaeus, 1758).</title>
        <authorList>
            <person name="Anh-Thu Weber A."/>
            <person name="Halstead-Nussloch G."/>
        </authorList>
    </citation>
    <scope>NUCLEOTIDE SEQUENCE [LARGE SCALE GENOMIC DNA]</scope>
    <source>
        <strain evidence="4">AATW-2023a</strain>
        <tissue evidence="4">Whole specimen</tissue>
    </source>
</reference>
<feature type="domain" description="Fibrinogen C-terminal" evidence="3">
    <location>
        <begin position="115"/>
        <end position="348"/>
    </location>
</feature>
<sequence>MVGTLLIAIQLLSMFMVVSGIRDSKFHQTKVLRESPECTSKNFDVTMSELSTLSLLDCSRFCSSTEDCRRFMFDKETKLCSIFESGENCITDGEVNGKVCFRLKSVCNDVNCTRCPIGYYGDQCQHIIQDCTDGITKSVVPLKRLMSFIQPSSSAAVVEVKCDFIYGGWLAIGNRETTCLELDFNQTWKEYSTGIGDPRGNYWLGLEHLHQILRNTNRYLLQVIIVYQTTTQARAIYLGLNISDASDNYRITIDSYVPYVTIPSGDSLTNGIYSIHGRPFSTYDRDFSNNNCPVRFNSGWWYLDDPVCSRANINGLRYNASVPFESTWHWLDDLGPRPDISMIILRIKKE</sequence>
<gene>
    <name evidence="4" type="ORF">SNE40_019232</name>
</gene>
<protein>
    <recommendedName>
        <fullName evidence="6">Fibrinogen C-terminal domain-containing protein</fullName>
    </recommendedName>
</protein>
<feature type="signal peptide" evidence="1">
    <location>
        <begin position="1"/>
        <end position="20"/>
    </location>
</feature>
<organism evidence="4 5">
    <name type="scientific">Patella caerulea</name>
    <name type="common">Rayed Mediterranean limpet</name>
    <dbReference type="NCBI Taxonomy" id="87958"/>
    <lineage>
        <taxon>Eukaryota</taxon>
        <taxon>Metazoa</taxon>
        <taxon>Spiralia</taxon>
        <taxon>Lophotrochozoa</taxon>
        <taxon>Mollusca</taxon>
        <taxon>Gastropoda</taxon>
        <taxon>Patellogastropoda</taxon>
        <taxon>Patelloidea</taxon>
        <taxon>Patellidae</taxon>
        <taxon>Patella</taxon>
    </lineage>
</organism>
<evidence type="ECO:0000313" key="4">
    <source>
        <dbReference type="EMBL" id="KAK6170954.1"/>
    </source>
</evidence>
<dbReference type="PROSITE" id="PS51406">
    <property type="entry name" value="FIBRINOGEN_C_2"/>
    <property type="match status" value="1"/>
</dbReference>
<dbReference type="InterPro" id="IPR050373">
    <property type="entry name" value="Fibrinogen_C-term_domain"/>
</dbReference>
<evidence type="ECO:0000259" key="3">
    <source>
        <dbReference type="PROSITE" id="PS51406"/>
    </source>
</evidence>
<dbReference type="EMBL" id="JAZGQO010000014">
    <property type="protein sequence ID" value="KAK6170954.1"/>
    <property type="molecule type" value="Genomic_DNA"/>
</dbReference>
<keyword evidence="5" id="KW-1185">Reference proteome</keyword>
<dbReference type="Pfam" id="PF00147">
    <property type="entry name" value="Fibrinogen_C"/>
    <property type="match status" value="1"/>
</dbReference>
<evidence type="ECO:0000256" key="1">
    <source>
        <dbReference type="SAM" id="SignalP"/>
    </source>
</evidence>
<dbReference type="Gene3D" id="3.90.215.10">
    <property type="entry name" value="Gamma Fibrinogen, chain A, domain 1"/>
    <property type="match status" value="1"/>
</dbReference>
<name>A0AAN8P9A0_PATCE</name>
<feature type="chain" id="PRO_5042930400" description="Fibrinogen C-terminal domain-containing protein" evidence="1">
    <location>
        <begin position="21"/>
        <end position="350"/>
    </location>
</feature>
<dbReference type="InterPro" id="IPR002181">
    <property type="entry name" value="Fibrinogen_a/b/g_C_dom"/>
</dbReference>
<comment type="caution">
    <text evidence="4">The sequence shown here is derived from an EMBL/GenBank/DDBJ whole genome shotgun (WGS) entry which is preliminary data.</text>
</comment>
<dbReference type="InterPro" id="IPR036056">
    <property type="entry name" value="Fibrinogen-like_C"/>
</dbReference>
<dbReference type="PROSITE" id="PS50948">
    <property type="entry name" value="PAN"/>
    <property type="match status" value="1"/>
</dbReference>
<dbReference type="Proteomes" id="UP001347796">
    <property type="component" value="Unassembled WGS sequence"/>
</dbReference>
<dbReference type="PANTHER" id="PTHR19143">
    <property type="entry name" value="FIBRINOGEN/TENASCIN/ANGIOPOEITIN"/>
    <property type="match status" value="1"/>
</dbReference>
<feature type="domain" description="Apple" evidence="2">
    <location>
        <begin position="38"/>
        <end position="107"/>
    </location>
</feature>